<dbReference type="AlphaFoldDB" id="A0A8I0AKX9"/>
<keyword evidence="4 6" id="KW-1133">Transmembrane helix</keyword>
<dbReference type="PANTHER" id="PTHR37820:SF1">
    <property type="entry name" value="CELL DIVISION PROTEIN FTSQ"/>
    <property type="match status" value="1"/>
</dbReference>
<evidence type="ECO:0000256" key="6">
    <source>
        <dbReference type="SAM" id="Phobius"/>
    </source>
</evidence>
<evidence type="ECO:0000256" key="2">
    <source>
        <dbReference type="ARBA" id="ARBA00022618"/>
    </source>
</evidence>
<keyword evidence="2" id="KW-0132">Cell division</keyword>
<dbReference type="Proteomes" id="UP000615234">
    <property type="component" value="Unassembled WGS sequence"/>
</dbReference>
<keyword evidence="8" id="KW-1185">Reference proteome</keyword>
<dbReference type="GO" id="GO:0051301">
    <property type="term" value="P:cell division"/>
    <property type="evidence" value="ECO:0007669"/>
    <property type="project" value="UniProtKB-KW"/>
</dbReference>
<reference evidence="7 8" key="1">
    <citation type="submission" date="2020-08" db="EMBL/GenBank/DDBJ databases">
        <title>Genome public.</title>
        <authorList>
            <person name="Liu C."/>
            <person name="Sun Q."/>
        </authorList>
    </citation>
    <scope>NUCLEOTIDE SEQUENCE [LARGE SCALE GENOMIC DNA]</scope>
    <source>
        <strain evidence="7 8">NSJ-10</strain>
    </source>
</reference>
<proteinExistence type="predicted"/>
<evidence type="ECO:0008006" key="9">
    <source>
        <dbReference type="Google" id="ProtNLM"/>
    </source>
</evidence>
<keyword evidence="6" id="KW-0472">Membrane</keyword>
<organism evidence="7 8">
    <name type="scientific">Coprococcus hominis</name>
    <name type="common">ex Liu et al. 2022</name>
    <dbReference type="NCBI Taxonomy" id="2763039"/>
    <lineage>
        <taxon>Bacteria</taxon>
        <taxon>Bacillati</taxon>
        <taxon>Bacillota</taxon>
        <taxon>Clostridia</taxon>
        <taxon>Lachnospirales</taxon>
        <taxon>Lachnospiraceae</taxon>
        <taxon>Coprococcus</taxon>
    </lineage>
</organism>
<keyword evidence="1" id="KW-1003">Cell membrane</keyword>
<keyword evidence="3 6" id="KW-0812">Transmembrane</keyword>
<dbReference type="GO" id="GO:0005886">
    <property type="term" value="C:plasma membrane"/>
    <property type="evidence" value="ECO:0007669"/>
    <property type="project" value="TreeGrafter"/>
</dbReference>
<accession>A0A8I0AKX9</accession>
<dbReference type="InterPro" id="IPR050487">
    <property type="entry name" value="FtsQ_DivIB"/>
</dbReference>
<evidence type="ECO:0000256" key="4">
    <source>
        <dbReference type="ARBA" id="ARBA00022989"/>
    </source>
</evidence>
<dbReference type="RefSeq" id="WP_117807344.1">
    <property type="nucleotide sequence ID" value="NZ_JACOOX010000004.1"/>
</dbReference>
<feature type="transmembrane region" description="Helical" evidence="6">
    <location>
        <begin position="21"/>
        <end position="40"/>
    </location>
</feature>
<comment type="caution">
    <text evidence="7">The sequence shown here is derived from an EMBL/GenBank/DDBJ whole genome shotgun (WGS) entry which is preliminary data.</text>
</comment>
<evidence type="ECO:0000256" key="1">
    <source>
        <dbReference type="ARBA" id="ARBA00022475"/>
    </source>
</evidence>
<sequence>MQNRRTESETEKKKGRKAGKILLIILGALLLICLSAYVYILKCYSLTKIQVSGNVHYTEDEIIDIVTKGKKADNTLFFYLDNRMHPVEDVTFIDKFQIEVIGRHTITITVYEKSMAGCVSYMDQYIYFDNDGRVLETSSEKLEDVPCIQGLKFDRIVVGEKLPVTNEDMFQEILTMTQLIDKNKLLIDEIRFNNDNEIILYKDKIKIELGSGSGLEDKLMNLESILSKLEGKSGTLDLSDYSASSGNAIFKENK</sequence>
<evidence type="ECO:0000313" key="8">
    <source>
        <dbReference type="Proteomes" id="UP000615234"/>
    </source>
</evidence>
<dbReference type="PANTHER" id="PTHR37820">
    <property type="entry name" value="CELL DIVISION PROTEIN DIVIB"/>
    <property type="match status" value="1"/>
</dbReference>
<evidence type="ECO:0000256" key="5">
    <source>
        <dbReference type="ARBA" id="ARBA00023306"/>
    </source>
</evidence>
<gene>
    <name evidence="7" type="ORF">H8S09_08245</name>
</gene>
<keyword evidence="5" id="KW-0131">Cell cycle</keyword>
<evidence type="ECO:0000256" key="3">
    <source>
        <dbReference type="ARBA" id="ARBA00022692"/>
    </source>
</evidence>
<dbReference type="EMBL" id="JACOOX010000004">
    <property type="protein sequence ID" value="MBC5662881.1"/>
    <property type="molecule type" value="Genomic_DNA"/>
</dbReference>
<protein>
    <recommendedName>
        <fullName evidence="9">Cell division protein FtsQ</fullName>
    </recommendedName>
</protein>
<evidence type="ECO:0000313" key="7">
    <source>
        <dbReference type="EMBL" id="MBC5662881.1"/>
    </source>
</evidence>
<name>A0A8I0AKX9_9FIRM</name>